<dbReference type="AlphaFoldDB" id="A0A6L7EQC5"/>
<organism evidence="1 2">
    <name type="scientific">Nocardioides flavescens</name>
    <dbReference type="NCBI Taxonomy" id="2691959"/>
    <lineage>
        <taxon>Bacteria</taxon>
        <taxon>Bacillati</taxon>
        <taxon>Actinomycetota</taxon>
        <taxon>Actinomycetes</taxon>
        <taxon>Propionibacteriales</taxon>
        <taxon>Nocardioidaceae</taxon>
        <taxon>Nocardioides</taxon>
    </lineage>
</organism>
<comment type="caution">
    <text evidence="1">The sequence shown here is derived from an EMBL/GenBank/DDBJ whole genome shotgun (WGS) entry which is preliminary data.</text>
</comment>
<dbReference type="RefSeq" id="WP_160875531.1">
    <property type="nucleotide sequence ID" value="NZ_WUEK01000002.1"/>
</dbReference>
<gene>
    <name evidence="1" type="ORF">GRQ65_04465</name>
</gene>
<protein>
    <recommendedName>
        <fullName evidence="3">Sensory transduction regulator</fullName>
    </recommendedName>
</protein>
<name>A0A6L7EQC5_9ACTN</name>
<sequence>MGGRIFEAAGRAFADWPTTEMDDDGGYAVDVEGSDGDWSALVITDDDNDLFVFYSLSPVDVAEGDDATMQRMSEFVDRANLGLVAATFELDRDSGEPRVRTGLELATLPDVVLDDPDVLQAVVLDLAAANIRVMDRYLSGLVAVVAGSVPVADIVAQIEAD</sequence>
<evidence type="ECO:0000313" key="1">
    <source>
        <dbReference type="EMBL" id="MXG88800.1"/>
    </source>
</evidence>
<reference evidence="1 2" key="1">
    <citation type="submission" date="2019-12" db="EMBL/GenBank/DDBJ databases">
        <authorList>
            <person name="Kun Z."/>
        </authorList>
    </citation>
    <scope>NUCLEOTIDE SEQUENCE [LARGE SCALE GENOMIC DNA]</scope>
    <source>
        <strain evidence="1 2">YIM 123512</strain>
    </source>
</reference>
<keyword evidence="2" id="KW-1185">Reference proteome</keyword>
<dbReference type="EMBL" id="WUEK01000002">
    <property type="protein sequence ID" value="MXG88800.1"/>
    <property type="molecule type" value="Genomic_DNA"/>
</dbReference>
<proteinExistence type="predicted"/>
<evidence type="ECO:0008006" key="3">
    <source>
        <dbReference type="Google" id="ProtNLM"/>
    </source>
</evidence>
<evidence type="ECO:0000313" key="2">
    <source>
        <dbReference type="Proteomes" id="UP000473325"/>
    </source>
</evidence>
<accession>A0A6L7EQC5</accession>
<dbReference type="Proteomes" id="UP000473325">
    <property type="component" value="Unassembled WGS sequence"/>
</dbReference>